<protein>
    <submittedName>
        <fullName evidence="1">Uncharacterized protein</fullName>
    </submittedName>
</protein>
<proteinExistence type="predicted"/>
<dbReference type="Gene3D" id="3.40.50.12760">
    <property type="match status" value="1"/>
</dbReference>
<dbReference type="OrthoDB" id="10251234at2759"/>
<dbReference type="EMBL" id="JAEFCI010008781">
    <property type="protein sequence ID" value="KAG5458249.1"/>
    <property type="molecule type" value="Genomic_DNA"/>
</dbReference>
<keyword evidence="2" id="KW-1185">Reference proteome</keyword>
<organism evidence="1 2">
    <name type="scientific">Olpidium bornovanus</name>
    <dbReference type="NCBI Taxonomy" id="278681"/>
    <lineage>
        <taxon>Eukaryota</taxon>
        <taxon>Fungi</taxon>
        <taxon>Fungi incertae sedis</taxon>
        <taxon>Olpidiomycota</taxon>
        <taxon>Olpidiomycotina</taxon>
        <taxon>Olpidiomycetes</taxon>
        <taxon>Olpidiales</taxon>
        <taxon>Olpidiaceae</taxon>
        <taxon>Olpidium</taxon>
    </lineage>
</organism>
<dbReference type="AlphaFoldDB" id="A0A8H7ZRV7"/>
<dbReference type="Proteomes" id="UP000673691">
    <property type="component" value="Unassembled WGS sequence"/>
</dbReference>
<evidence type="ECO:0000313" key="1">
    <source>
        <dbReference type="EMBL" id="KAG5458249.1"/>
    </source>
</evidence>
<evidence type="ECO:0000313" key="2">
    <source>
        <dbReference type="Proteomes" id="UP000673691"/>
    </source>
</evidence>
<gene>
    <name evidence="1" type="ORF">BJ554DRAFT_1563</name>
</gene>
<accession>A0A8H7ZRV7</accession>
<sequence length="401" mass="43637">MQEILDITEEDARFLLKADTLEVFENVVDLSLASRIGSLKEKTNLIPHPAFTAARSRSNLFERVGKSIFINRSAVKLAGLDAVYGLTGRKSGLPSDAPVRNGARVVGHQSATWSSTLKGQICCLAVPFRGHLWRTGSSRYLDKSAEANFVTAVEYLLWRKHSAGEVETAAVGHGAWKSANVPSNAAFIADLLCAGDITSSETIRSVVEHIHLRAADGVDLAVADGVWIVLPVARAVRGEARPLTALAYQGVRHASRQGASAGVLDAAVDTLRGSDHVLRAPPGRRFRGEVVRRANPFHGGTPVHPLHVFRAHIDHQTLHVAPGEFREVSAVSDFRLNADAPPQLQVERASVVNGHDDRVLVDPSDFFFSFFPAVARFFLCLTPSKIRCLRRLAEKKAGARY</sequence>
<name>A0A8H7ZRV7_9FUNG</name>
<comment type="caution">
    <text evidence="1">The sequence shown here is derived from an EMBL/GenBank/DDBJ whole genome shotgun (WGS) entry which is preliminary data.</text>
</comment>
<reference evidence="1 2" key="1">
    <citation type="journal article" name="Sci. Rep.">
        <title>Genome-scale phylogenetic analyses confirm Olpidium as the closest living zoosporic fungus to the non-flagellated, terrestrial fungi.</title>
        <authorList>
            <person name="Chang Y."/>
            <person name="Rochon D."/>
            <person name="Sekimoto S."/>
            <person name="Wang Y."/>
            <person name="Chovatia M."/>
            <person name="Sandor L."/>
            <person name="Salamov A."/>
            <person name="Grigoriev I.V."/>
            <person name="Stajich J.E."/>
            <person name="Spatafora J.W."/>
        </authorList>
    </citation>
    <scope>NUCLEOTIDE SEQUENCE [LARGE SCALE GENOMIC DNA]</scope>
    <source>
        <strain evidence="1">S191</strain>
    </source>
</reference>